<dbReference type="Proteomes" id="UP000030651">
    <property type="component" value="Unassembled WGS sequence"/>
</dbReference>
<organism evidence="3 4">
    <name type="scientific">Pestalotiopsis fici (strain W106-1 / CGMCC3.15140)</name>
    <dbReference type="NCBI Taxonomy" id="1229662"/>
    <lineage>
        <taxon>Eukaryota</taxon>
        <taxon>Fungi</taxon>
        <taxon>Dikarya</taxon>
        <taxon>Ascomycota</taxon>
        <taxon>Pezizomycotina</taxon>
        <taxon>Sordariomycetes</taxon>
        <taxon>Xylariomycetidae</taxon>
        <taxon>Amphisphaeriales</taxon>
        <taxon>Sporocadaceae</taxon>
        <taxon>Pestalotiopsis</taxon>
    </lineage>
</organism>
<dbReference type="KEGG" id="pfy:PFICI_13781"/>
<dbReference type="eggNOG" id="ENOG502SPD0">
    <property type="taxonomic scope" value="Eukaryota"/>
</dbReference>
<sequence>MIITTLILALFYSGILAIPTIQPESWSNDTRTVATCESCSVHGHKSGNASASATDAGSGASESSESSEWTIRRLQRKCYKNNQICVWKFGIDCGHDRVTKCYFVVNSLGRNKTATETDSPDHVCGRFTVSSGWSGQFGPGNGFSVLALVDNESQLIAWPSYSDKQIQNGTVVKPDQTYTPKKLKGTDKGGRREDEQSEDEEEGEGSPTSVNSGGW</sequence>
<name>W3WJ07_PESFW</name>
<feature type="signal peptide" evidence="2">
    <location>
        <begin position="1"/>
        <end position="17"/>
    </location>
</feature>
<feature type="region of interest" description="Disordered" evidence="1">
    <location>
        <begin position="168"/>
        <end position="215"/>
    </location>
</feature>
<evidence type="ECO:0000313" key="3">
    <source>
        <dbReference type="EMBL" id="ETS73915.1"/>
    </source>
</evidence>
<evidence type="ECO:0008006" key="5">
    <source>
        <dbReference type="Google" id="ProtNLM"/>
    </source>
</evidence>
<dbReference type="AlphaFoldDB" id="W3WJ07"/>
<dbReference type="RefSeq" id="XP_007840553.1">
    <property type="nucleotide sequence ID" value="XM_007842362.1"/>
</dbReference>
<feature type="compositionally biased region" description="Low complexity" evidence="1">
    <location>
        <begin position="46"/>
        <end position="64"/>
    </location>
</feature>
<dbReference type="OrthoDB" id="5352317at2759"/>
<dbReference type="GeneID" id="19278794"/>
<feature type="compositionally biased region" description="Acidic residues" evidence="1">
    <location>
        <begin position="195"/>
        <end position="204"/>
    </location>
</feature>
<evidence type="ECO:0000256" key="1">
    <source>
        <dbReference type="SAM" id="MobiDB-lite"/>
    </source>
</evidence>
<feature type="compositionally biased region" description="Basic and acidic residues" evidence="1">
    <location>
        <begin position="184"/>
        <end position="194"/>
    </location>
</feature>
<proteinExistence type="predicted"/>
<dbReference type="HOGENOM" id="CLU_1283653_0_0_1"/>
<dbReference type="EMBL" id="KI912120">
    <property type="protein sequence ID" value="ETS73915.1"/>
    <property type="molecule type" value="Genomic_DNA"/>
</dbReference>
<reference evidence="4" key="1">
    <citation type="journal article" date="2015" name="BMC Genomics">
        <title>Genomic and transcriptomic analysis of the endophytic fungus Pestalotiopsis fici reveals its lifestyle and high potential for synthesis of natural products.</title>
        <authorList>
            <person name="Wang X."/>
            <person name="Zhang X."/>
            <person name="Liu L."/>
            <person name="Xiang M."/>
            <person name="Wang W."/>
            <person name="Sun X."/>
            <person name="Che Y."/>
            <person name="Guo L."/>
            <person name="Liu G."/>
            <person name="Guo L."/>
            <person name="Wang C."/>
            <person name="Yin W.B."/>
            <person name="Stadler M."/>
            <person name="Zhang X."/>
            <person name="Liu X."/>
        </authorList>
    </citation>
    <scope>NUCLEOTIDE SEQUENCE [LARGE SCALE GENOMIC DNA]</scope>
    <source>
        <strain evidence="4">W106-1 / CGMCC3.15140</strain>
    </source>
</reference>
<feature type="chain" id="PRO_5004834689" description="Secreted protein" evidence="2">
    <location>
        <begin position="18"/>
        <end position="215"/>
    </location>
</feature>
<evidence type="ECO:0000256" key="2">
    <source>
        <dbReference type="SAM" id="SignalP"/>
    </source>
</evidence>
<feature type="region of interest" description="Disordered" evidence="1">
    <location>
        <begin position="43"/>
        <end position="64"/>
    </location>
</feature>
<keyword evidence="2" id="KW-0732">Signal</keyword>
<protein>
    <recommendedName>
        <fullName evidence="5">Secreted protein</fullName>
    </recommendedName>
</protein>
<evidence type="ECO:0000313" key="4">
    <source>
        <dbReference type="Proteomes" id="UP000030651"/>
    </source>
</evidence>
<gene>
    <name evidence="3" type="ORF">PFICI_13781</name>
</gene>
<keyword evidence="4" id="KW-1185">Reference proteome</keyword>
<accession>W3WJ07</accession>
<dbReference type="InParanoid" id="W3WJ07"/>